<evidence type="ECO:0000313" key="2">
    <source>
        <dbReference type="Proteomes" id="UP001385951"/>
    </source>
</evidence>
<organism evidence="1 2">
    <name type="scientific">Cerrena zonata</name>
    <dbReference type="NCBI Taxonomy" id="2478898"/>
    <lineage>
        <taxon>Eukaryota</taxon>
        <taxon>Fungi</taxon>
        <taxon>Dikarya</taxon>
        <taxon>Basidiomycota</taxon>
        <taxon>Agaricomycotina</taxon>
        <taxon>Agaricomycetes</taxon>
        <taxon>Polyporales</taxon>
        <taxon>Cerrenaceae</taxon>
        <taxon>Cerrena</taxon>
    </lineage>
</organism>
<name>A0AAW0GCY3_9APHY</name>
<accession>A0AAW0GCY3</accession>
<comment type="caution">
    <text evidence="1">The sequence shown here is derived from an EMBL/GenBank/DDBJ whole genome shotgun (WGS) entry which is preliminary data.</text>
</comment>
<evidence type="ECO:0000313" key="1">
    <source>
        <dbReference type="EMBL" id="KAK7691388.1"/>
    </source>
</evidence>
<gene>
    <name evidence="1" type="ORF">QCA50_004787</name>
</gene>
<proteinExistence type="predicted"/>
<dbReference type="EMBL" id="JASBNA010000005">
    <property type="protein sequence ID" value="KAK7691388.1"/>
    <property type="molecule type" value="Genomic_DNA"/>
</dbReference>
<protein>
    <submittedName>
        <fullName evidence="1">Uncharacterized protein</fullName>
    </submittedName>
</protein>
<sequence length="98" mass="10750">MPLNVGSKVLFHDFALHIVATILPSGDRANCVWEVSAVKSNGVYDLTTKYNGQTLNVVNVAENCLKEWNESRSQYYASEISRIGNEAVSGGGWGAEWD</sequence>
<keyword evidence="2" id="KW-1185">Reference proteome</keyword>
<dbReference type="Proteomes" id="UP001385951">
    <property type="component" value="Unassembled WGS sequence"/>
</dbReference>
<dbReference type="AlphaFoldDB" id="A0AAW0GCY3"/>
<reference evidence="1 2" key="1">
    <citation type="submission" date="2022-09" db="EMBL/GenBank/DDBJ databases">
        <authorList>
            <person name="Palmer J.M."/>
        </authorList>
    </citation>
    <scope>NUCLEOTIDE SEQUENCE [LARGE SCALE GENOMIC DNA]</scope>
    <source>
        <strain evidence="1 2">DSM 7382</strain>
    </source>
</reference>